<dbReference type="RefSeq" id="WP_094334678.1">
    <property type="nucleotide sequence ID" value="NZ_NFIE01000001.1"/>
</dbReference>
<keyword evidence="4" id="KW-1185">Reference proteome</keyword>
<evidence type="ECO:0000256" key="1">
    <source>
        <dbReference type="ARBA" id="ARBA00023125"/>
    </source>
</evidence>
<evidence type="ECO:0000259" key="2">
    <source>
        <dbReference type="PROSITE" id="PS50943"/>
    </source>
</evidence>
<gene>
    <name evidence="3" type="ORF">B5G02_00010</name>
</gene>
<dbReference type="OrthoDB" id="3197401at2"/>
<dbReference type="Pfam" id="PF01381">
    <property type="entry name" value="HTH_3"/>
    <property type="match status" value="1"/>
</dbReference>
<dbReference type="AlphaFoldDB" id="A0A1Y3Y2S5"/>
<proteinExistence type="predicted"/>
<dbReference type="CDD" id="cd00093">
    <property type="entry name" value="HTH_XRE"/>
    <property type="match status" value="1"/>
</dbReference>
<dbReference type="GO" id="GO:0003677">
    <property type="term" value="F:DNA binding"/>
    <property type="evidence" value="ECO:0007669"/>
    <property type="project" value="UniProtKB-KW"/>
</dbReference>
<comment type="caution">
    <text evidence="3">The sequence shown here is derived from an EMBL/GenBank/DDBJ whole genome shotgun (WGS) entry which is preliminary data.</text>
</comment>
<feature type="domain" description="HTH cro/C1-type" evidence="2">
    <location>
        <begin position="13"/>
        <end position="67"/>
    </location>
</feature>
<dbReference type="InterPro" id="IPR050807">
    <property type="entry name" value="TransReg_Diox_bact_type"/>
</dbReference>
<evidence type="ECO:0000313" key="4">
    <source>
        <dbReference type="Proteomes" id="UP000195781"/>
    </source>
</evidence>
<dbReference type="PROSITE" id="PS50943">
    <property type="entry name" value="HTH_CROC1"/>
    <property type="match status" value="1"/>
</dbReference>
<dbReference type="GO" id="GO:0003700">
    <property type="term" value="F:DNA-binding transcription factor activity"/>
    <property type="evidence" value="ECO:0007669"/>
    <property type="project" value="TreeGrafter"/>
</dbReference>
<dbReference type="Gene3D" id="1.10.260.40">
    <property type="entry name" value="lambda repressor-like DNA-binding domains"/>
    <property type="match status" value="1"/>
</dbReference>
<dbReference type="PANTHER" id="PTHR46797">
    <property type="entry name" value="HTH-TYPE TRANSCRIPTIONAL REGULATOR"/>
    <property type="match status" value="1"/>
</dbReference>
<dbReference type="PANTHER" id="PTHR46797:SF1">
    <property type="entry name" value="METHYLPHOSPHONATE SYNTHASE"/>
    <property type="match status" value="1"/>
</dbReference>
<dbReference type="EMBL" id="NFIE01000001">
    <property type="protein sequence ID" value="OUN89777.1"/>
    <property type="molecule type" value="Genomic_DNA"/>
</dbReference>
<dbReference type="InterPro" id="IPR001387">
    <property type="entry name" value="Cro/C1-type_HTH"/>
</dbReference>
<dbReference type="GO" id="GO:0005829">
    <property type="term" value="C:cytosol"/>
    <property type="evidence" value="ECO:0007669"/>
    <property type="project" value="TreeGrafter"/>
</dbReference>
<accession>A0A1Y3Y2S5</accession>
<dbReference type="SUPFAM" id="SSF47413">
    <property type="entry name" value="lambda repressor-like DNA-binding domains"/>
    <property type="match status" value="1"/>
</dbReference>
<dbReference type="InterPro" id="IPR010982">
    <property type="entry name" value="Lambda_DNA-bd_dom_sf"/>
</dbReference>
<dbReference type="SMART" id="SM00530">
    <property type="entry name" value="HTH_XRE"/>
    <property type="match status" value="1"/>
</dbReference>
<organism evidence="3 4">
    <name type="scientific">[Collinsella] massiliensis</name>
    <dbReference type="NCBI Taxonomy" id="1232426"/>
    <lineage>
        <taxon>Bacteria</taxon>
        <taxon>Bacillati</taxon>
        <taxon>Actinomycetota</taxon>
        <taxon>Coriobacteriia</taxon>
        <taxon>Coriobacteriales</taxon>
        <taxon>Coriobacteriaceae</taxon>
        <taxon>Enorma</taxon>
    </lineage>
</organism>
<dbReference type="Proteomes" id="UP000195781">
    <property type="component" value="Unassembled WGS sequence"/>
</dbReference>
<name>A0A1Y3Y2S5_9ACTN</name>
<reference evidence="4" key="1">
    <citation type="submission" date="2017-04" db="EMBL/GenBank/DDBJ databases">
        <title>Function of individual gut microbiota members based on whole genome sequencing of pure cultures obtained from chicken caecum.</title>
        <authorList>
            <person name="Medvecky M."/>
            <person name="Cejkova D."/>
            <person name="Polansky O."/>
            <person name="Karasova D."/>
            <person name="Kubasova T."/>
            <person name="Cizek A."/>
            <person name="Rychlik I."/>
        </authorList>
    </citation>
    <scope>NUCLEOTIDE SEQUENCE [LARGE SCALE GENOMIC DNA]</scope>
    <source>
        <strain evidence="4">An5</strain>
    </source>
</reference>
<protein>
    <recommendedName>
        <fullName evidence="2">HTH cro/C1-type domain-containing protein</fullName>
    </recommendedName>
</protein>
<sequence>MNESIEQTAGRNVRSLREEQHLSKTAFCLMAGVSRPYLNRIEAGQANMSIKQLDRLAKALGTDVISLLR</sequence>
<evidence type="ECO:0000313" key="3">
    <source>
        <dbReference type="EMBL" id="OUN89777.1"/>
    </source>
</evidence>
<keyword evidence="1" id="KW-0238">DNA-binding</keyword>